<keyword evidence="1" id="KW-0812">Transmembrane</keyword>
<keyword evidence="1" id="KW-1133">Transmembrane helix</keyword>
<keyword evidence="2" id="KW-0808">Transferase</keyword>
<comment type="caution">
    <text evidence="2">The sequence shown here is derived from an EMBL/GenBank/DDBJ whole genome shotgun (WGS) entry which is preliminary data.</text>
</comment>
<name>A0ABV8AQJ6_9BACT</name>
<reference evidence="3" key="1">
    <citation type="journal article" date="2019" name="Int. J. Syst. Evol. Microbiol.">
        <title>The Global Catalogue of Microorganisms (GCM) 10K type strain sequencing project: providing services to taxonomists for standard genome sequencing and annotation.</title>
        <authorList>
            <consortium name="The Broad Institute Genomics Platform"/>
            <consortium name="The Broad Institute Genome Sequencing Center for Infectious Disease"/>
            <person name="Wu L."/>
            <person name="Ma J."/>
        </authorList>
    </citation>
    <scope>NUCLEOTIDE SEQUENCE [LARGE SCALE GENOMIC DNA]</scope>
    <source>
        <strain evidence="3">CCUG 60523</strain>
    </source>
</reference>
<keyword evidence="1" id="KW-0472">Membrane</keyword>
<feature type="transmembrane region" description="Helical" evidence="1">
    <location>
        <begin position="305"/>
        <end position="323"/>
    </location>
</feature>
<feature type="transmembrane region" description="Helical" evidence="1">
    <location>
        <begin position="356"/>
        <end position="375"/>
    </location>
</feature>
<dbReference type="EC" id="2.4.-.-" evidence="2"/>
<dbReference type="Proteomes" id="UP001595805">
    <property type="component" value="Unassembled WGS sequence"/>
</dbReference>
<organism evidence="2 3">
    <name type="scientific">Algoriphagus namhaensis</name>
    <dbReference type="NCBI Taxonomy" id="915353"/>
    <lineage>
        <taxon>Bacteria</taxon>
        <taxon>Pseudomonadati</taxon>
        <taxon>Bacteroidota</taxon>
        <taxon>Cytophagia</taxon>
        <taxon>Cytophagales</taxon>
        <taxon>Cyclobacteriaceae</taxon>
        <taxon>Algoriphagus</taxon>
    </lineage>
</organism>
<gene>
    <name evidence="2" type="ORF">ACFOSV_07400</name>
</gene>
<evidence type="ECO:0000313" key="2">
    <source>
        <dbReference type="EMBL" id="MFC3879994.1"/>
    </source>
</evidence>
<proteinExistence type="predicted"/>
<evidence type="ECO:0000256" key="1">
    <source>
        <dbReference type="SAM" id="Phobius"/>
    </source>
</evidence>
<keyword evidence="2" id="KW-0328">Glycosyltransferase</keyword>
<evidence type="ECO:0000313" key="3">
    <source>
        <dbReference type="Proteomes" id="UP001595805"/>
    </source>
</evidence>
<feature type="transmembrane region" description="Helical" evidence="1">
    <location>
        <begin position="328"/>
        <end position="350"/>
    </location>
</feature>
<accession>A0ABV8AQJ6</accession>
<dbReference type="InterPro" id="IPR029044">
    <property type="entry name" value="Nucleotide-diphossugar_trans"/>
</dbReference>
<dbReference type="SUPFAM" id="SSF53448">
    <property type="entry name" value="Nucleotide-diphospho-sugar transferases"/>
    <property type="match status" value="1"/>
</dbReference>
<dbReference type="EMBL" id="JBHRZS010000006">
    <property type="protein sequence ID" value="MFC3879994.1"/>
    <property type="molecule type" value="Genomic_DNA"/>
</dbReference>
<dbReference type="Gene3D" id="3.90.550.10">
    <property type="entry name" value="Spore Coat Polysaccharide Biosynthesis Protein SpsA, Chain A"/>
    <property type="match status" value="1"/>
</dbReference>
<dbReference type="Pfam" id="PF13641">
    <property type="entry name" value="Glyco_tranf_2_3"/>
    <property type="match status" value="1"/>
</dbReference>
<dbReference type="GO" id="GO:0016757">
    <property type="term" value="F:glycosyltransferase activity"/>
    <property type="evidence" value="ECO:0007669"/>
    <property type="project" value="UniProtKB-KW"/>
</dbReference>
<sequence>MKLILLSLLALPFFYLFASALYQLILALASKRHQKAAIQPENELPICVVVPCYQSDETILSATEYNLNLIQKSNHPVDLLVVGDGLQKETIVQLKELGAKVLEVAFEKSTKVKALQSAVAYLREHRVYDSVLVLDADNLLVEGFDRAISHFRERGVTSLQGERLPMNQDTTMALLDGLSEKANQEMLCKGANALGLSSKLTGSAMAFEFWLFTEMIPQLNAVGGFDKELELLLTSKGTFIQYSPDLMVLDEKVRGAADFEKQRGRWLESQYAFLRKSILPALFAAAKGNVDYLHKSLQLALPPRVLAPVAWFALIVISLLSGFDTLALLSVLGLTILMSSYLLVIPFHWWSGKVMSILKALPGLFFSGFKSLLWMKKAKTQFLHTQHQAVQS</sequence>
<protein>
    <submittedName>
        <fullName evidence="2">Glycosyltransferase</fullName>
        <ecNumber evidence="2">2.4.-.-</ecNumber>
    </submittedName>
</protein>
<dbReference type="RefSeq" id="WP_377904946.1">
    <property type="nucleotide sequence ID" value="NZ_JBHRZS010000006.1"/>
</dbReference>
<keyword evidence="3" id="KW-1185">Reference proteome</keyword>